<reference evidence="7 8" key="1">
    <citation type="submission" date="2016-10" db="EMBL/GenBank/DDBJ databases">
        <authorList>
            <person name="de Groot N.N."/>
        </authorList>
    </citation>
    <scope>NUCLEOTIDE SEQUENCE [LARGE SCALE GENOMIC DNA]</scope>
    <source>
        <strain evidence="7 8">DSM 14789</strain>
    </source>
</reference>
<dbReference type="Gene3D" id="1.10.10.10">
    <property type="entry name" value="Winged helix-like DNA-binding domain superfamily/Winged helix DNA-binding domain"/>
    <property type="match status" value="1"/>
</dbReference>
<keyword evidence="2" id="KW-0805">Transcription regulation</keyword>
<evidence type="ECO:0000259" key="5">
    <source>
        <dbReference type="PROSITE" id="PS50287"/>
    </source>
</evidence>
<dbReference type="FunFam" id="3.40.190.290:FF:000001">
    <property type="entry name" value="Transcriptional regulator, LysR family"/>
    <property type="match status" value="1"/>
</dbReference>
<dbReference type="GO" id="GO:0003700">
    <property type="term" value="F:DNA-binding transcription factor activity"/>
    <property type="evidence" value="ECO:0007669"/>
    <property type="project" value="InterPro"/>
</dbReference>
<dbReference type="PROSITE" id="PS50931">
    <property type="entry name" value="HTH_LYSR"/>
    <property type="match status" value="1"/>
</dbReference>
<organism evidence="7 8">
    <name type="scientific">Modicisalibacter muralis</name>
    <dbReference type="NCBI Taxonomy" id="119000"/>
    <lineage>
        <taxon>Bacteria</taxon>
        <taxon>Pseudomonadati</taxon>
        <taxon>Pseudomonadota</taxon>
        <taxon>Gammaproteobacteria</taxon>
        <taxon>Oceanospirillales</taxon>
        <taxon>Halomonadaceae</taxon>
        <taxon>Modicisalibacter</taxon>
    </lineage>
</organism>
<dbReference type="InterPro" id="IPR005119">
    <property type="entry name" value="LysR_subst-bd"/>
</dbReference>
<evidence type="ECO:0000256" key="2">
    <source>
        <dbReference type="ARBA" id="ARBA00023015"/>
    </source>
</evidence>
<dbReference type="Gene3D" id="3.40.190.290">
    <property type="match status" value="1"/>
</dbReference>
<dbReference type="AlphaFoldDB" id="A0A1G9JKS3"/>
<dbReference type="EMBL" id="FNGI01000003">
    <property type="protein sequence ID" value="SDL38011.1"/>
    <property type="molecule type" value="Genomic_DNA"/>
</dbReference>
<dbReference type="InterPro" id="IPR036388">
    <property type="entry name" value="WH-like_DNA-bd_sf"/>
</dbReference>
<dbReference type="GO" id="GO:0016020">
    <property type="term" value="C:membrane"/>
    <property type="evidence" value="ECO:0007669"/>
    <property type="project" value="InterPro"/>
</dbReference>
<dbReference type="GO" id="GO:0006351">
    <property type="term" value="P:DNA-templated transcription"/>
    <property type="evidence" value="ECO:0007669"/>
    <property type="project" value="TreeGrafter"/>
</dbReference>
<feature type="domain" description="SRCR" evidence="5">
    <location>
        <begin position="190"/>
        <end position="237"/>
    </location>
</feature>
<dbReference type="InterPro" id="IPR001190">
    <property type="entry name" value="SRCR"/>
</dbReference>
<keyword evidence="3" id="KW-0238">DNA-binding</keyword>
<gene>
    <name evidence="7" type="ORF">SAMN05661010_01507</name>
</gene>
<dbReference type="Proteomes" id="UP000198654">
    <property type="component" value="Unassembled WGS sequence"/>
</dbReference>
<dbReference type="Pfam" id="PF03466">
    <property type="entry name" value="LysR_substrate"/>
    <property type="match status" value="1"/>
</dbReference>
<dbReference type="RefSeq" id="WP_089727142.1">
    <property type="nucleotide sequence ID" value="NZ_FNGI01000003.1"/>
</dbReference>
<dbReference type="PANTHER" id="PTHR30537">
    <property type="entry name" value="HTH-TYPE TRANSCRIPTIONAL REGULATOR"/>
    <property type="match status" value="1"/>
</dbReference>
<dbReference type="PROSITE" id="PS50287">
    <property type="entry name" value="SRCR_2"/>
    <property type="match status" value="1"/>
</dbReference>
<keyword evidence="8" id="KW-1185">Reference proteome</keyword>
<evidence type="ECO:0000313" key="8">
    <source>
        <dbReference type="Proteomes" id="UP000198654"/>
    </source>
</evidence>
<dbReference type="OrthoDB" id="9815676at2"/>
<dbReference type="InterPro" id="IPR036390">
    <property type="entry name" value="WH_DNA-bd_sf"/>
</dbReference>
<dbReference type="CDD" id="cd08472">
    <property type="entry name" value="PBP2_CrgA_like_3"/>
    <property type="match status" value="1"/>
</dbReference>
<dbReference type="FunFam" id="1.10.10.10:FF:000001">
    <property type="entry name" value="LysR family transcriptional regulator"/>
    <property type="match status" value="1"/>
</dbReference>
<dbReference type="SUPFAM" id="SSF46785">
    <property type="entry name" value="Winged helix' DNA-binding domain"/>
    <property type="match status" value="1"/>
</dbReference>
<dbReference type="SUPFAM" id="SSF53850">
    <property type="entry name" value="Periplasmic binding protein-like II"/>
    <property type="match status" value="1"/>
</dbReference>
<proteinExistence type="inferred from homology"/>
<dbReference type="GO" id="GO:0043565">
    <property type="term" value="F:sequence-specific DNA binding"/>
    <property type="evidence" value="ECO:0007669"/>
    <property type="project" value="TreeGrafter"/>
</dbReference>
<dbReference type="PANTHER" id="PTHR30537:SF72">
    <property type="entry name" value="LYSR FAMILY TRANSCRIPTIONAL REGULATOR"/>
    <property type="match status" value="1"/>
</dbReference>
<dbReference type="STRING" id="119000.SAMN05661010_01507"/>
<accession>A0A1G9JKS3</accession>
<keyword evidence="4" id="KW-0804">Transcription</keyword>
<evidence type="ECO:0000313" key="7">
    <source>
        <dbReference type="EMBL" id="SDL38011.1"/>
    </source>
</evidence>
<comment type="similarity">
    <text evidence="1">Belongs to the LysR transcriptional regulatory family.</text>
</comment>
<evidence type="ECO:0000256" key="1">
    <source>
        <dbReference type="ARBA" id="ARBA00009437"/>
    </source>
</evidence>
<dbReference type="InterPro" id="IPR000847">
    <property type="entry name" value="LysR_HTH_N"/>
</dbReference>
<name>A0A1G9JKS3_9GAMM</name>
<feature type="domain" description="HTH lysR-type" evidence="6">
    <location>
        <begin position="1"/>
        <end position="59"/>
    </location>
</feature>
<protein>
    <submittedName>
        <fullName evidence="7">Transcriptional regulator, LysR family</fullName>
    </submittedName>
</protein>
<evidence type="ECO:0000259" key="6">
    <source>
        <dbReference type="PROSITE" id="PS50931"/>
    </source>
</evidence>
<evidence type="ECO:0000256" key="3">
    <source>
        <dbReference type="ARBA" id="ARBA00023125"/>
    </source>
</evidence>
<evidence type="ECO:0000256" key="4">
    <source>
        <dbReference type="ARBA" id="ARBA00023163"/>
    </source>
</evidence>
<sequence>MDRFDALTLFTRIVETSSFTRAANGLNIPRATATLAIQQMEARLGARLLARTTRQVHPTPEGQAFYERCVQVLADLEEAEAVLKPVAANPSGVLRVELHGAHAQRIVLPRIREFRSRYPELELVITSGDRRVDLVGEGIDCALRGGTPNDSSLVARKLVDLPQVICASPDYLSRFGTPRHPEELGEHQVVRFFSGNTAVDSTLDVMVDGSPQAFATGGWMTVNDATSYVVCAQQGCGLIQLPRFHVEAALNRGELVEVLPEWDKPTLPLWVVYPQRRQLSPRVRVFIDWVAAVYEARFGTNRPTASAPRVTPASRKSR</sequence>
<dbReference type="InterPro" id="IPR058163">
    <property type="entry name" value="LysR-type_TF_proteobact-type"/>
</dbReference>
<dbReference type="Pfam" id="PF00126">
    <property type="entry name" value="HTH_1"/>
    <property type="match status" value="1"/>
</dbReference>